<proteinExistence type="predicted"/>
<accession>A0ACC1CYQ9</accession>
<dbReference type="EMBL" id="CM034399">
    <property type="protein sequence ID" value="KAJ0176798.1"/>
    <property type="molecule type" value="Genomic_DNA"/>
</dbReference>
<evidence type="ECO:0000313" key="1">
    <source>
        <dbReference type="EMBL" id="KAJ0176798.1"/>
    </source>
</evidence>
<protein>
    <submittedName>
        <fullName evidence="1">Uncharacterized protein</fullName>
    </submittedName>
</protein>
<name>A0ACC1CYQ9_9NEOP</name>
<keyword evidence="2" id="KW-1185">Reference proteome</keyword>
<gene>
    <name evidence="1" type="ORF">K1T71_007977</name>
</gene>
<reference evidence="1 2" key="1">
    <citation type="journal article" date="2021" name="Front. Genet.">
        <title>Chromosome-Level Genome Assembly Reveals Significant Gene Expansion in the Toll and IMD Signaling Pathways of Dendrolimus kikuchii.</title>
        <authorList>
            <person name="Zhou J."/>
            <person name="Wu P."/>
            <person name="Xiong Z."/>
            <person name="Liu N."/>
            <person name="Zhao N."/>
            <person name="Ji M."/>
            <person name="Qiu Y."/>
            <person name="Yang B."/>
        </authorList>
    </citation>
    <scope>NUCLEOTIDE SEQUENCE [LARGE SCALE GENOMIC DNA]</scope>
    <source>
        <strain evidence="1">Ann1</strain>
    </source>
</reference>
<sequence>MFDIVSGARLTNKREKKNIKCILKSTVFLWPCDNAQLEIKTSLLPVKGVLNALPEFLLHPATESTTVETEAPTTEMDDYQLNSLSELALESNQIENDNDSEEPYYPVQYASLPPGLAAVPLPLENSDHELMLNVSWQPSLGVPATDYSIEVRSLTETVDCLTPMCYDYNIPGNTLWWVIPAFANPVVETCAVRPGCSYRVQLIAHPWDGHTAATLDVNLNECTAGVCSCAHAPRLPQPVVKAKTVIVMGLIFVNITWTLPTPQYPQRLPPGLKKKSYTVSIAKQMVSNAHPAPWYANTVSRKVDVNGTVSEGDSQRWLLLPITDQNGKKVQQRPQSLILIVRFLARVNLVDERGCIGPAGNATAYDPAESDENKAVPIATYVLWATFGGACVLAMVAILAVSARIVKKVLNAFRPNTASAPLEPLRHRPAWFPLQLRK</sequence>
<dbReference type="Proteomes" id="UP000824533">
    <property type="component" value="Linkage Group LG13"/>
</dbReference>
<evidence type="ECO:0000313" key="2">
    <source>
        <dbReference type="Proteomes" id="UP000824533"/>
    </source>
</evidence>
<comment type="caution">
    <text evidence="1">The sequence shown here is derived from an EMBL/GenBank/DDBJ whole genome shotgun (WGS) entry which is preliminary data.</text>
</comment>
<organism evidence="1 2">
    <name type="scientific">Dendrolimus kikuchii</name>
    <dbReference type="NCBI Taxonomy" id="765133"/>
    <lineage>
        <taxon>Eukaryota</taxon>
        <taxon>Metazoa</taxon>
        <taxon>Ecdysozoa</taxon>
        <taxon>Arthropoda</taxon>
        <taxon>Hexapoda</taxon>
        <taxon>Insecta</taxon>
        <taxon>Pterygota</taxon>
        <taxon>Neoptera</taxon>
        <taxon>Endopterygota</taxon>
        <taxon>Lepidoptera</taxon>
        <taxon>Glossata</taxon>
        <taxon>Ditrysia</taxon>
        <taxon>Bombycoidea</taxon>
        <taxon>Lasiocampidae</taxon>
        <taxon>Dendrolimus</taxon>
    </lineage>
</organism>